<evidence type="ECO:0000313" key="17">
    <source>
        <dbReference type="EMBL" id="TWW55825.1"/>
    </source>
</evidence>
<dbReference type="GO" id="GO:0016477">
    <property type="term" value="P:cell migration"/>
    <property type="evidence" value="ECO:0007669"/>
    <property type="project" value="TreeGrafter"/>
</dbReference>
<evidence type="ECO:0000313" key="18">
    <source>
        <dbReference type="Proteomes" id="UP000324091"/>
    </source>
</evidence>
<keyword evidence="8 14" id="KW-0472">Membrane</keyword>
<feature type="region of interest" description="Disordered" evidence="15">
    <location>
        <begin position="395"/>
        <end position="425"/>
    </location>
</feature>
<feature type="region of interest" description="Disordered" evidence="15">
    <location>
        <begin position="637"/>
        <end position="669"/>
    </location>
</feature>
<keyword evidence="9" id="KW-1015">Disulfide bond</keyword>
<comment type="function">
    <text evidence="14">Cell surface proteoglycan.</text>
</comment>
<gene>
    <name evidence="17" type="ORF">D4764_09G0008750</name>
</gene>
<dbReference type="Proteomes" id="UP000324091">
    <property type="component" value="Chromosome 9"/>
</dbReference>
<sequence>MKRIRAVEVEKVEEASFRWYFSTSRLALCPSPFTLSSTRLYSLFPDAACSQRLGHTPDIITIIIIIIMTITIIIITIFVTIFIIIITIITIIISTIIITTITTTIIITITIIITTTIIITITITIIITIITTIIITIHTDRMNGRGQCHMTHHMTEAFDLVLRHGRNATLTLLKSEFPGLGTGAQSSVGQLFMDMSLYILGSDSSVDHMVSVLYGRLFLLTYRRLLGASVPSASEECVRGAWKDSAAFGPYPKLVTTRLSRSLLATRVFLQALNLGIEVVNTTNHLRPSRDCSRALLRLWYCPHCQGILGQPACRGFCHTVMHGCLGGVAEVQPHWKSYIDGLGKLAGSMRGEQDMEAVVLLLPSMIKLALKHAVNARTRLTALVSGICGNAPQRVSRSVPAPPLQPPAALSARSVQTPSPDSDETLAGLRREFISSLRGFNSFYSGLGEALCSREAAASNHSLCWNGQEMTDRFPGPGLKRLHPGTESRGNKPPEPVISQIIDKLKHINQPPLSSPWTQNQKSEGVRRRLPDHSSLLLGGDFTQPPQPQSTSFTSVMAEDSNPKQLVVSASCGKSGGSHQLMLRLSRPPGTRDDPSLLTQQCQSLSANRSSLPLRNPAGTRANLLQLTTSEKRWRARSRGGWSDGGEEGFQSGDCDDEDECAGVSGLGPPPRRKRLRVFADLADNLVMDDFTFQEQLLTPHLATAGIGGASSPATQLWRSYLVPTLPVMVSILLFCRH</sequence>
<dbReference type="GO" id="GO:0090263">
    <property type="term" value="P:positive regulation of canonical Wnt signaling pathway"/>
    <property type="evidence" value="ECO:0007669"/>
    <property type="project" value="TreeGrafter"/>
</dbReference>
<evidence type="ECO:0000256" key="11">
    <source>
        <dbReference type="ARBA" id="ARBA00023207"/>
    </source>
</evidence>
<dbReference type="Pfam" id="PF01153">
    <property type="entry name" value="Glypican"/>
    <property type="match status" value="1"/>
</dbReference>
<evidence type="ECO:0000256" key="15">
    <source>
        <dbReference type="SAM" id="MobiDB-lite"/>
    </source>
</evidence>
<feature type="transmembrane region" description="Helical" evidence="16">
    <location>
        <begin position="60"/>
        <end position="93"/>
    </location>
</feature>
<dbReference type="GO" id="GO:0098552">
    <property type="term" value="C:side of membrane"/>
    <property type="evidence" value="ECO:0007669"/>
    <property type="project" value="UniProtKB-KW"/>
</dbReference>
<evidence type="ECO:0000256" key="10">
    <source>
        <dbReference type="ARBA" id="ARBA00023180"/>
    </source>
</evidence>
<feature type="compositionally biased region" description="Polar residues" evidence="15">
    <location>
        <begin position="512"/>
        <end position="524"/>
    </location>
</feature>
<comment type="caution">
    <text evidence="17">The sequence shown here is derived from an EMBL/GenBank/DDBJ whole genome shotgun (WGS) entry which is preliminary data.</text>
</comment>
<comment type="subcellular location">
    <subcellularLocation>
        <location evidence="1">Cell membrane</location>
        <topology evidence="1">Lipid-anchor</topology>
        <topology evidence="1">GPI-anchor</topology>
        <orientation evidence="1">Extracellular side</orientation>
    </subcellularLocation>
</comment>
<reference evidence="17 18" key="1">
    <citation type="submission" date="2019-04" db="EMBL/GenBank/DDBJ databases">
        <title>Chromosome genome assembly for Takifugu flavidus.</title>
        <authorList>
            <person name="Xiao S."/>
        </authorList>
    </citation>
    <scope>NUCLEOTIDE SEQUENCE [LARGE SCALE GENOMIC DNA]</scope>
    <source>
        <strain evidence="17">HTHZ2018</strain>
        <tissue evidence="17">Muscle</tissue>
    </source>
</reference>
<dbReference type="PANTHER" id="PTHR10822:SF4">
    <property type="entry name" value="GLYPICAN-3"/>
    <property type="match status" value="1"/>
</dbReference>
<keyword evidence="4" id="KW-1003">Cell membrane</keyword>
<protein>
    <recommendedName>
        <fullName evidence="3">Glypican-3</fullName>
    </recommendedName>
</protein>
<evidence type="ECO:0000256" key="7">
    <source>
        <dbReference type="ARBA" id="ARBA00022974"/>
    </source>
</evidence>
<keyword evidence="5 14" id="KW-0336">GPI-anchor</keyword>
<evidence type="ECO:0000256" key="3">
    <source>
        <dbReference type="ARBA" id="ARBA00014712"/>
    </source>
</evidence>
<dbReference type="GO" id="GO:0009986">
    <property type="term" value="C:cell surface"/>
    <property type="evidence" value="ECO:0007669"/>
    <property type="project" value="TreeGrafter"/>
</dbReference>
<evidence type="ECO:0000256" key="8">
    <source>
        <dbReference type="ARBA" id="ARBA00023136"/>
    </source>
</evidence>
<organism evidence="17 18">
    <name type="scientific">Takifugu flavidus</name>
    <name type="common">sansaifugu</name>
    <dbReference type="NCBI Taxonomy" id="433684"/>
    <lineage>
        <taxon>Eukaryota</taxon>
        <taxon>Metazoa</taxon>
        <taxon>Chordata</taxon>
        <taxon>Craniata</taxon>
        <taxon>Vertebrata</taxon>
        <taxon>Euteleostomi</taxon>
        <taxon>Actinopterygii</taxon>
        <taxon>Neopterygii</taxon>
        <taxon>Teleostei</taxon>
        <taxon>Neoteleostei</taxon>
        <taxon>Acanthomorphata</taxon>
        <taxon>Eupercaria</taxon>
        <taxon>Tetraodontiformes</taxon>
        <taxon>Tetradontoidea</taxon>
        <taxon>Tetraodontidae</taxon>
        <taxon>Takifugu</taxon>
    </lineage>
</organism>
<dbReference type="InterPro" id="IPR001863">
    <property type="entry name" value="Glypican"/>
</dbReference>
<keyword evidence="16" id="KW-1133">Transmembrane helix</keyword>
<evidence type="ECO:0000256" key="12">
    <source>
        <dbReference type="ARBA" id="ARBA00023288"/>
    </source>
</evidence>
<keyword evidence="11 14" id="KW-0357">Heparan sulfate</keyword>
<dbReference type="EMBL" id="RHFK02000022">
    <property type="protein sequence ID" value="TWW55825.1"/>
    <property type="molecule type" value="Genomic_DNA"/>
</dbReference>
<evidence type="ECO:0000256" key="5">
    <source>
        <dbReference type="ARBA" id="ARBA00022622"/>
    </source>
</evidence>
<dbReference type="GO" id="GO:0005576">
    <property type="term" value="C:extracellular region"/>
    <property type="evidence" value="ECO:0007669"/>
    <property type="project" value="TreeGrafter"/>
</dbReference>
<evidence type="ECO:0000256" key="1">
    <source>
        <dbReference type="ARBA" id="ARBA00004471"/>
    </source>
</evidence>
<accession>A0A5C6MMB3</accession>
<proteinExistence type="inferred from homology"/>
<keyword evidence="6" id="KW-0732">Signal</keyword>
<dbReference type="GO" id="GO:1905475">
    <property type="term" value="P:regulation of protein localization to membrane"/>
    <property type="evidence" value="ECO:0007669"/>
    <property type="project" value="TreeGrafter"/>
</dbReference>
<dbReference type="PANTHER" id="PTHR10822">
    <property type="entry name" value="GLYPICAN"/>
    <property type="match status" value="1"/>
</dbReference>
<evidence type="ECO:0000256" key="14">
    <source>
        <dbReference type="RuleBase" id="RU003519"/>
    </source>
</evidence>
<evidence type="ECO:0000256" key="6">
    <source>
        <dbReference type="ARBA" id="ARBA00022729"/>
    </source>
</evidence>
<keyword evidence="18" id="KW-1185">Reference proteome</keyword>
<evidence type="ECO:0000256" key="2">
    <source>
        <dbReference type="ARBA" id="ARBA00010260"/>
    </source>
</evidence>
<feature type="transmembrane region" description="Helical" evidence="16">
    <location>
        <begin position="105"/>
        <end position="135"/>
    </location>
</feature>
<dbReference type="AlphaFoldDB" id="A0A5C6MMB3"/>
<dbReference type="GO" id="GO:0005886">
    <property type="term" value="C:plasma membrane"/>
    <property type="evidence" value="ECO:0007669"/>
    <property type="project" value="UniProtKB-SubCell"/>
</dbReference>
<keyword evidence="16" id="KW-0812">Transmembrane</keyword>
<keyword evidence="12 14" id="KW-0449">Lipoprotein</keyword>
<evidence type="ECO:0000256" key="4">
    <source>
        <dbReference type="ARBA" id="ARBA00022475"/>
    </source>
</evidence>
<evidence type="ECO:0000256" key="9">
    <source>
        <dbReference type="ARBA" id="ARBA00023157"/>
    </source>
</evidence>
<feature type="region of interest" description="Disordered" evidence="15">
    <location>
        <begin position="510"/>
        <end position="529"/>
    </location>
</feature>
<keyword evidence="10" id="KW-0325">Glycoprotein</keyword>
<evidence type="ECO:0000256" key="13">
    <source>
        <dbReference type="RuleBase" id="RU003518"/>
    </source>
</evidence>
<keyword evidence="7 14" id="KW-0654">Proteoglycan</keyword>
<evidence type="ECO:0000256" key="16">
    <source>
        <dbReference type="SAM" id="Phobius"/>
    </source>
</evidence>
<comment type="similarity">
    <text evidence="2 13">Belongs to the glypican family.</text>
</comment>
<name>A0A5C6MMB3_9TELE</name>